<gene>
    <name evidence="4" type="ORF">CUNI_LOCUS520</name>
</gene>
<dbReference type="GO" id="GO:0002116">
    <property type="term" value="C:semaphorin receptor complex"/>
    <property type="evidence" value="ECO:0007669"/>
    <property type="project" value="TreeGrafter"/>
</dbReference>
<dbReference type="PROSITE" id="PS51004">
    <property type="entry name" value="SEMA"/>
    <property type="match status" value="1"/>
</dbReference>
<dbReference type="InterPro" id="IPR031148">
    <property type="entry name" value="Plexin"/>
</dbReference>
<organism evidence="4 5">
    <name type="scientific">Candidula unifasciata</name>
    <dbReference type="NCBI Taxonomy" id="100452"/>
    <lineage>
        <taxon>Eukaryota</taxon>
        <taxon>Metazoa</taxon>
        <taxon>Spiralia</taxon>
        <taxon>Lophotrochozoa</taxon>
        <taxon>Mollusca</taxon>
        <taxon>Gastropoda</taxon>
        <taxon>Heterobranchia</taxon>
        <taxon>Euthyneura</taxon>
        <taxon>Panpulmonata</taxon>
        <taxon>Eupulmonata</taxon>
        <taxon>Stylommatophora</taxon>
        <taxon>Helicina</taxon>
        <taxon>Helicoidea</taxon>
        <taxon>Geomitridae</taxon>
        <taxon>Candidula</taxon>
    </lineage>
</organism>
<dbReference type="Gene3D" id="2.130.10.10">
    <property type="entry name" value="YVTN repeat-like/Quinoprotein amine dehydrogenase"/>
    <property type="match status" value="1"/>
</dbReference>
<feature type="signal peptide" evidence="2">
    <location>
        <begin position="1"/>
        <end position="21"/>
    </location>
</feature>
<evidence type="ECO:0000256" key="1">
    <source>
        <dbReference type="PROSITE-ProRule" id="PRU00352"/>
    </source>
</evidence>
<feature type="non-terminal residue" evidence="4">
    <location>
        <position position="346"/>
    </location>
</feature>
<dbReference type="GO" id="GO:0005886">
    <property type="term" value="C:plasma membrane"/>
    <property type="evidence" value="ECO:0007669"/>
    <property type="project" value="TreeGrafter"/>
</dbReference>
<dbReference type="AlphaFoldDB" id="A0A8S3YHY1"/>
<protein>
    <recommendedName>
        <fullName evidence="3">Sema domain-containing protein</fullName>
    </recommendedName>
</protein>
<dbReference type="SUPFAM" id="SSF101912">
    <property type="entry name" value="Sema domain"/>
    <property type="match status" value="1"/>
</dbReference>
<sequence>MGPRLLQGAIVAVCLLDLVLPLTILHTFRDPEDNSFQLMALHDSTGALYIGATNRLHKLTSDLNLIQSAATGPREDNPECPPPILPCEKPKMATDSLTKGLVIDSDHDSVILCTSLFHGSCQILKLSNITSVTSFAQKPSVPNDGSSCVMFLAPGPQNETSLYIGAEYSPVGDEAYRDLVPSISSRDLKTLELAYRDKEGGTKMSIKQDIRSEFKVRFVAGFSYSGYVYFITVQPKGLKSKEKVTRIIRLCQGDRYFRSYIEIPLECQDTSSSSTIVAQAASQMEDGRLVVSYSPDGSSVRASSSVCVYRLEDIDLMFAQTVQDCYNGQGKVGPDHYETIRTCMRT</sequence>
<reference evidence="4" key="1">
    <citation type="submission" date="2021-04" db="EMBL/GenBank/DDBJ databases">
        <authorList>
            <consortium name="Molecular Ecology Group"/>
        </authorList>
    </citation>
    <scope>NUCLEOTIDE SEQUENCE</scope>
</reference>
<dbReference type="Proteomes" id="UP000678393">
    <property type="component" value="Unassembled WGS sequence"/>
</dbReference>
<dbReference type="InterPro" id="IPR001627">
    <property type="entry name" value="Semap_dom"/>
</dbReference>
<comment type="caution">
    <text evidence="1">Lacks conserved residue(s) required for the propagation of feature annotation.</text>
</comment>
<dbReference type="GO" id="GO:0017154">
    <property type="term" value="F:semaphorin receptor activity"/>
    <property type="evidence" value="ECO:0007669"/>
    <property type="project" value="InterPro"/>
</dbReference>
<dbReference type="InterPro" id="IPR036352">
    <property type="entry name" value="Semap_dom_sf"/>
</dbReference>
<feature type="domain" description="Sema" evidence="3">
    <location>
        <begin position="8"/>
        <end position="346"/>
    </location>
</feature>
<evidence type="ECO:0000259" key="3">
    <source>
        <dbReference type="PROSITE" id="PS51004"/>
    </source>
</evidence>
<evidence type="ECO:0000256" key="2">
    <source>
        <dbReference type="SAM" id="SignalP"/>
    </source>
</evidence>
<keyword evidence="2" id="KW-0732">Signal</keyword>
<dbReference type="EMBL" id="CAJHNH020000059">
    <property type="protein sequence ID" value="CAG5114962.1"/>
    <property type="molecule type" value="Genomic_DNA"/>
</dbReference>
<comment type="caution">
    <text evidence="4">The sequence shown here is derived from an EMBL/GenBank/DDBJ whole genome shotgun (WGS) entry which is preliminary data.</text>
</comment>
<dbReference type="PANTHER" id="PTHR22625">
    <property type="entry name" value="PLEXIN"/>
    <property type="match status" value="1"/>
</dbReference>
<accession>A0A8S3YHY1</accession>
<name>A0A8S3YHY1_9EUPU</name>
<dbReference type="InterPro" id="IPR015943">
    <property type="entry name" value="WD40/YVTN_repeat-like_dom_sf"/>
</dbReference>
<evidence type="ECO:0000313" key="4">
    <source>
        <dbReference type="EMBL" id="CAG5114962.1"/>
    </source>
</evidence>
<evidence type="ECO:0000313" key="5">
    <source>
        <dbReference type="Proteomes" id="UP000678393"/>
    </source>
</evidence>
<dbReference type="SMART" id="SM00630">
    <property type="entry name" value="Sema"/>
    <property type="match status" value="1"/>
</dbReference>
<proteinExistence type="predicted"/>
<feature type="chain" id="PRO_5035820196" description="Sema domain-containing protein" evidence="2">
    <location>
        <begin position="22"/>
        <end position="346"/>
    </location>
</feature>
<keyword evidence="5" id="KW-1185">Reference proteome</keyword>
<dbReference type="PANTHER" id="PTHR22625:SF70">
    <property type="entry name" value="PLEXIN A, ISOFORM A"/>
    <property type="match status" value="1"/>
</dbReference>
<dbReference type="GO" id="GO:0030334">
    <property type="term" value="P:regulation of cell migration"/>
    <property type="evidence" value="ECO:0007669"/>
    <property type="project" value="TreeGrafter"/>
</dbReference>
<dbReference type="OrthoDB" id="6147782at2759"/>